<dbReference type="PATRIC" id="fig|1307761.3.peg.815"/>
<organism evidence="4 5">
    <name type="scientific">Salinispira pacifica</name>
    <dbReference type="NCBI Taxonomy" id="1307761"/>
    <lineage>
        <taxon>Bacteria</taxon>
        <taxon>Pseudomonadati</taxon>
        <taxon>Spirochaetota</taxon>
        <taxon>Spirochaetia</taxon>
        <taxon>Spirochaetales</taxon>
        <taxon>Spirochaetaceae</taxon>
        <taxon>Salinispira</taxon>
    </lineage>
</organism>
<feature type="signal peptide" evidence="2">
    <location>
        <begin position="1"/>
        <end position="20"/>
    </location>
</feature>
<gene>
    <name evidence="4" type="ORF">L21SP2_0814</name>
</gene>
<evidence type="ECO:0000313" key="4">
    <source>
        <dbReference type="EMBL" id="AHC14236.1"/>
    </source>
</evidence>
<feature type="chain" id="PRO_5004741908" description="DUF1570 domain-containing protein" evidence="2">
    <location>
        <begin position="21"/>
        <end position="394"/>
    </location>
</feature>
<keyword evidence="1" id="KW-0802">TPR repeat</keyword>
<feature type="domain" description="DUF1570" evidence="3">
    <location>
        <begin position="137"/>
        <end position="231"/>
    </location>
</feature>
<dbReference type="Pfam" id="PF13432">
    <property type="entry name" value="TPR_16"/>
    <property type="match status" value="1"/>
</dbReference>
<proteinExistence type="predicted"/>
<dbReference type="Proteomes" id="UP000018680">
    <property type="component" value="Chromosome"/>
</dbReference>
<dbReference type="SMART" id="SM00028">
    <property type="entry name" value="TPR"/>
    <property type="match status" value="3"/>
</dbReference>
<evidence type="ECO:0000256" key="1">
    <source>
        <dbReference type="PROSITE-ProRule" id="PRU00339"/>
    </source>
</evidence>
<protein>
    <recommendedName>
        <fullName evidence="3">DUF1570 domain-containing protein</fullName>
    </recommendedName>
</protein>
<dbReference type="HOGENOM" id="CLU_674236_0_0_12"/>
<keyword evidence="5" id="KW-1185">Reference proteome</keyword>
<name>V5WGE6_9SPIO</name>
<accession>V5WGE6</accession>
<dbReference type="Gene3D" id="1.25.40.10">
    <property type="entry name" value="Tetratricopeptide repeat domain"/>
    <property type="match status" value="1"/>
</dbReference>
<keyword evidence="2" id="KW-0732">Signal</keyword>
<evidence type="ECO:0000313" key="5">
    <source>
        <dbReference type="Proteomes" id="UP000018680"/>
    </source>
</evidence>
<dbReference type="InterPro" id="IPR019734">
    <property type="entry name" value="TPR_rpt"/>
</dbReference>
<feature type="repeat" description="TPR" evidence="1">
    <location>
        <begin position="347"/>
        <end position="380"/>
    </location>
</feature>
<evidence type="ECO:0000259" key="3">
    <source>
        <dbReference type="Pfam" id="PF07607"/>
    </source>
</evidence>
<dbReference type="InterPro" id="IPR011990">
    <property type="entry name" value="TPR-like_helical_dom_sf"/>
</dbReference>
<dbReference type="InterPro" id="IPR011464">
    <property type="entry name" value="DUF1570"/>
</dbReference>
<dbReference type="SUPFAM" id="SSF48452">
    <property type="entry name" value="TPR-like"/>
    <property type="match status" value="1"/>
</dbReference>
<dbReference type="PROSITE" id="PS50005">
    <property type="entry name" value="TPR"/>
    <property type="match status" value="1"/>
</dbReference>
<dbReference type="STRING" id="1307761.L21SP2_0814"/>
<dbReference type="EMBL" id="CP006939">
    <property type="protein sequence ID" value="AHC14236.1"/>
    <property type="molecule type" value="Genomic_DNA"/>
</dbReference>
<dbReference type="KEGG" id="slr:L21SP2_0814"/>
<dbReference type="OrthoDB" id="359923at2"/>
<reference evidence="4 5" key="1">
    <citation type="journal article" date="2015" name="Stand. Genomic Sci.">
        <title>Complete genome sequence and description of Salinispira pacifica gen. nov., sp. nov., a novel spirochaete isolated form a hypersaline microbial mat.</title>
        <authorList>
            <person name="Ben Hania W."/>
            <person name="Joseph M."/>
            <person name="Schumann P."/>
            <person name="Bunk B."/>
            <person name="Fiebig A."/>
            <person name="Sproer C."/>
            <person name="Klenk H.P."/>
            <person name="Fardeau M.L."/>
            <person name="Spring S."/>
        </authorList>
    </citation>
    <scope>NUCLEOTIDE SEQUENCE [LARGE SCALE GENOMIC DNA]</scope>
    <source>
        <strain evidence="4 5">L21-RPul-D2</strain>
    </source>
</reference>
<dbReference type="eggNOG" id="COG0457">
    <property type="taxonomic scope" value="Bacteria"/>
</dbReference>
<dbReference type="Pfam" id="PF07607">
    <property type="entry name" value="DUF1570"/>
    <property type="match status" value="1"/>
</dbReference>
<evidence type="ECO:0000256" key="2">
    <source>
        <dbReference type="SAM" id="SignalP"/>
    </source>
</evidence>
<sequence length="394" mass="46018">MKKSIFILLILLTAAGSVWAQESFVSESDHYRVRSHISQNHADQAAERLEAYLDLFNDYFHFELDSLDFKMKVQIFNGQSAYDRYLNRVIDETRNEFVYLHYSDVSRSELVGALEDGEDLDESFTHQAFIQFLRAFIDNPPLWLREGFAVYFEKARFNENFVAVNNRENLAWLETLKEILFGSRSNEALTPEEILAIDVEGAKDRIEAFYPEAWGMINYLVNTDNRSHNRILWDAISAMDPRADLKTNSQRVYNSAFQWVNQEELQNSFLEYFQNKKTYRELIEEGIAEYESGNLDSSEENFLIAINRRDISHIPYYYLGLINYDRGNYTLAELNYRKALEKGSTAALTYYAMGVNAFADNRLEEAQEFLETTVQLDPSNYTQKVTRILERIEG</sequence>
<dbReference type="AlphaFoldDB" id="V5WGE6"/>
<dbReference type="RefSeq" id="WP_024267167.1">
    <property type="nucleotide sequence ID" value="NC_023035.1"/>
</dbReference>